<proteinExistence type="predicted"/>
<gene>
    <name evidence="2" type="ORF">UFOVP246_35</name>
    <name evidence="1" type="ORF">UFOVP59_80</name>
</gene>
<evidence type="ECO:0008006" key="3">
    <source>
        <dbReference type="Google" id="ProtNLM"/>
    </source>
</evidence>
<reference evidence="1" key="1">
    <citation type="submission" date="2020-04" db="EMBL/GenBank/DDBJ databases">
        <authorList>
            <person name="Chiriac C."/>
            <person name="Salcher M."/>
            <person name="Ghai R."/>
            <person name="Kavagutti S V."/>
        </authorList>
    </citation>
    <scope>NUCLEOTIDE SEQUENCE</scope>
</reference>
<dbReference type="InterPro" id="IPR044000">
    <property type="entry name" value="Phage_tube_2"/>
</dbReference>
<protein>
    <recommendedName>
        <fullName evidence="3">Major tail protein</fullName>
    </recommendedName>
</protein>
<dbReference type="EMBL" id="LR798291">
    <property type="protein sequence ID" value="CAB5220766.1"/>
    <property type="molecule type" value="Genomic_DNA"/>
</dbReference>
<dbReference type="EMBL" id="LR796181">
    <property type="protein sequence ID" value="CAB4125116.1"/>
    <property type="molecule type" value="Genomic_DNA"/>
</dbReference>
<name>A0A6J5KVN1_9CAUD</name>
<organism evidence="1">
    <name type="scientific">uncultured Caudovirales phage</name>
    <dbReference type="NCBI Taxonomy" id="2100421"/>
    <lineage>
        <taxon>Viruses</taxon>
        <taxon>Duplodnaviria</taxon>
        <taxon>Heunggongvirae</taxon>
        <taxon>Uroviricota</taxon>
        <taxon>Caudoviricetes</taxon>
        <taxon>Peduoviridae</taxon>
        <taxon>Maltschvirus</taxon>
        <taxon>Maltschvirus maltsch</taxon>
    </lineage>
</organism>
<evidence type="ECO:0000313" key="2">
    <source>
        <dbReference type="EMBL" id="CAB5220766.1"/>
    </source>
</evidence>
<accession>A0A6J5KVN1</accession>
<evidence type="ECO:0000313" key="1">
    <source>
        <dbReference type="EMBL" id="CAB4125116.1"/>
    </source>
</evidence>
<sequence length="384" mass="40244">MAFAQGSRSGLSIQAETTFGVAPGSPQLVQIPYNTHSLGLTKDRVQGNDILPDRMNRVDRHGNRKAGGDIVVDLRKYDYDALMESVFMSSFTTATTLATSAATSAAGTATITFPVQGSAPFPVGSKIIVAGVTPTGFNGTWTVTACTTTTVQFLNGTAGPQTVAGTVGLANTLKIGTTLKSFYIEDAATDIAQYRLFSGMSVSSLAVSIKPNQMTTGTFSMVGKDMTISGTSFDAAKDAMSTNAPFDAYSGTMKISDAGGSLAAIASITGIDFTVNNNFVPTFVVGSASTPQLEYGKATVEGTITAYFEDATLINRFINETATKFEVAINDPTGSNPYTWLFPNVKINAADVPVGGPTSRVISLPFVALYDTTFATNIQLTRTS</sequence>
<dbReference type="Pfam" id="PF18906">
    <property type="entry name" value="Phage_tube_2"/>
    <property type="match status" value="1"/>
</dbReference>